<dbReference type="PROSITE" id="PS50192">
    <property type="entry name" value="T_SNARE"/>
    <property type="match status" value="1"/>
</dbReference>
<organism evidence="4 5">
    <name type="scientific">Trichoplax adhaerens</name>
    <name type="common">Trichoplax reptans</name>
    <dbReference type="NCBI Taxonomy" id="10228"/>
    <lineage>
        <taxon>Eukaryota</taxon>
        <taxon>Metazoa</taxon>
        <taxon>Placozoa</taxon>
        <taxon>Uniplacotomia</taxon>
        <taxon>Trichoplacea</taxon>
        <taxon>Trichoplacidae</taxon>
        <taxon>Trichoplax</taxon>
    </lineage>
</organism>
<dbReference type="InterPro" id="IPR045242">
    <property type="entry name" value="Syntaxin"/>
</dbReference>
<dbReference type="PANTHER" id="PTHR19957">
    <property type="entry name" value="SYNTAXIN"/>
    <property type="match status" value="1"/>
</dbReference>
<name>B3RRE3_TRIAD</name>
<dbReference type="EMBL" id="DS985243">
    <property type="protein sequence ID" value="EDV26861.1"/>
    <property type="molecule type" value="Genomic_DNA"/>
</dbReference>
<dbReference type="KEGG" id="tad:TRIADDRAFT_54205"/>
<sequence>MAMAEDKYSLRVIERSLNAFTEVAIPTNLDRLAKQKENIIKFRDIGDWGRLRREQLHVVNTLNQLKATLKELDKTRCQVKDEDLAKFDQRVKVVKEKAFDSIASFEIIQSDIKREIDEVSEDKTASKRAIHRNTGADDDNGEQIQLSIIEEDRKEIKASWEKLEKNLLEVKELSETYVTMLREQGETIESISDNIDCTQSNLQRGNLSLAQAGKYKYALIPVTGAVVGAAVGGPAVAVYSGIKLLGLAAGVAAGLAGYAGGSLIKNRNQRAIDKTVKKKE</sequence>
<evidence type="ECO:0000313" key="5">
    <source>
        <dbReference type="Proteomes" id="UP000009022"/>
    </source>
</evidence>
<dbReference type="SMART" id="SM00397">
    <property type="entry name" value="t_SNARE"/>
    <property type="match status" value="1"/>
</dbReference>
<dbReference type="GO" id="GO:0006887">
    <property type="term" value="P:exocytosis"/>
    <property type="evidence" value="ECO:0000318"/>
    <property type="project" value="GO_Central"/>
</dbReference>
<dbReference type="RefSeq" id="XP_002110857.1">
    <property type="nucleotide sequence ID" value="XM_002110821.1"/>
</dbReference>
<evidence type="ECO:0000313" key="4">
    <source>
        <dbReference type="EMBL" id="EDV26861.1"/>
    </source>
</evidence>
<comment type="similarity">
    <text evidence="1">Belongs to the syntaxin family.</text>
</comment>
<gene>
    <name evidence="4" type="ORF">TRIADDRAFT_54205</name>
</gene>
<dbReference type="GO" id="GO:0006886">
    <property type="term" value="P:intracellular protein transport"/>
    <property type="evidence" value="ECO:0000318"/>
    <property type="project" value="GO_Central"/>
</dbReference>
<reference evidence="4 5" key="1">
    <citation type="journal article" date="2008" name="Nature">
        <title>The Trichoplax genome and the nature of placozoans.</title>
        <authorList>
            <person name="Srivastava M."/>
            <person name="Begovic E."/>
            <person name="Chapman J."/>
            <person name="Putnam N.H."/>
            <person name="Hellsten U."/>
            <person name="Kawashima T."/>
            <person name="Kuo A."/>
            <person name="Mitros T."/>
            <person name="Salamov A."/>
            <person name="Carpenter M.L."/>
            <person name="Signorovitch A.Y."/>
            <person name="Moreno M.A."/>
            <person name="Kamm K."/>
            <person name="Grimwood J."/>
            <person name="Schmutz J."/>
            <person name="Shapiro H."/>
            <person name="Grigoriev I.V."/>
            <person name="Buss L.W."/>
            <person name="Schierwater B."/>
            <person name="Dellaporta S.L."/>
            <person name="Rokhsar D.S."/>
        </authorList>
    </citation>
    <scope>NUCLEOTIDE SEQUENCE [LARGE SCALE GENOMIC DNA]</scope>
    <source>
        <strain evidence="4 5">Grell-BS-1999</strain>
    </source>
</reference>
<dbReference type="FunCoup" id="B3RRE3">
    <property type="interactions" value="1325"/>
</dbReference>
<dbReference type="Pfam" id="PF26585">
    <property type="entry name" value="STX17_N"/>
    <property type="match status" value="1"/>
</dbReference>
<keyword evidence="2" id="KW-0472">Membrane</keyword>
<dbReference type="HOGENOM" id="CLU_058244_0_0_1"/>
<dbReference type="AlphaFoldDB" id="B3RRE3"/>
<dbReference type="GO" id="GO:0005886">
    <property type="term" value="C:plasma membrane"/>
    <property type="evidence" value="ECO:0000318"/>
    <property type="project" value="GO_Central"/>
</dbReference>
<dbReference type="GO" id="GO:0048278">
    <property type="term" value="P:vesicle docking"/>
    <property type="evidence" value="ECO:0000318"/>
    <property type="project" value="GO_Central"/>
</dbReference>
<dbReference type="InterPro" id="IPR000727">
    <property type="entry name" value="T_SNARE_dom"/>
</dbReference>
<dbReference type="SUPFAM" id="SSF47661">
    <property type="entry name" value="t-snare proteins"/>
    <property type="match status" value="1"/>
</dbReference>
<dbReference type="GO" id="GO:0031201">
    <property type="term" value="C:SNARE complex"/>
    <property type="evidence" value="ECO:0000318"/>
    <property type="project" value="GO_Central"/>
</dbReference>
<dbReference type="STRING" id="10228.B3RRE3"/>
<keyword evidence="2" id="KW-1133">Transmembrane helix</keyword>
<accession>B3RRE3</accession>
<protein>
    <recommendedName>
        <fullName evidence="3">t-SNARE coiled-coil homology domain-containing protein</fullName>
    </recommendedName>
</protein>
<dbReference type="InParanoid" id="B3RRE3"/>
<dbReference type="GO" id="GO:0012505">
    <property type="term" value="C:endomembrane system"/>
    <property type="evidence" value="ECO:0000318"/>
    <property type="project" value="GO_Central"/>
</dbReference>
<dbReference type="OrthoDB" id="10035606at2759"/>
<feature type="transmembrane region" description="Helical" evidence="2">
    <location>
        <begin position="244"/>
        <end position="264"/>
    </location>
</feature>
<dbReference type="GeneID" id="6751541"/>
<dbReference type="InterPro" id="IPR059001">
    <property type="entry name" value="STX17_N"/>
</dbReference>
<dbReference type="eggNOG" id="KOG0811">
    <property type="taxonomic scope" value="Eukaryota"/>
</dbReference>
<evidence type="ECO:0000256" key="2">
    <source>
        <dbReference type="SAM" id="Phobius"/>
    </source>
</evidence>
<proteinExistence type="inferred from homology"/>
<feature type="domain" description="T-SNARE coiled-coil homology" evidence="3">
    <location>
        <begin position="150"/>
        <end position="212"/>
    </location>
</feature>
<keyword evidence="2" id="KW-0812">Transmembrane</keyword>
<dbReference type="Gene3D" id="1.20.5.110">
    <property type="match status" value="1"/>
</dbReference>
<dbReference type="PANTHER" id="PTHR19957:SF139">
    <property type="entry name" value="SYNTAXIN-17"/>
    <property type="match status" value="1"/>
</dbReference>
<evidence type="ECO:0000256" key="1">
    <source>
        <dbReference type="ARBA" id="ARBA00009063"/>
    </source>
</evidence>
<dbReference type="PhylomeDB" id="B3RRE3"/>
<feature type="transmembrane region" description="Helical" evidence="2">
    <location>
        <begin position="217"/>
        <end position="238"/>
    </location>
</feature>
<dbReference type="GO" id="GO:0000149">
    <property type="term" value="F:SNARE binding"/>
    <property type="evidence" value="ECO:0000318"/>
    <property type="project" value="GO_Central"/>
</dbReference>
<keyword evidence="5" id="KW-1185">Reference proteome</keyword>
<dbReference type="CTD" id="6751541"/>
<evidence type="ECO:0000259" key="3">
    <source>
        <dbReference type="PROSITE" id="PS50192"/>
    </source>
</evidence>
<dbReference type="GO" id="GO:0006906">
    <property type="term" value="P:vesicle fusion"/>
    <property type="evidence" value="ECO:0000318"/>
    <property type="project" value="GO_Central"/>
</dbReference>
<dbReference type="GO" id="GO:0005484">
    <property type="term" value="F:SNAP receptor activity"/>
    <property type="evidence" value="ECO:0000318"/>
    <property type="project" value="GO_Central"/>
</dbReference>
<dbReference type="OMA" id="YPVMGAL"/>
<dbReference type="InterPro" id="IPR010989">
    <property type="entry name" value="SNARE"/>
</dbReference>
<dbReference type="Proteomes" id="UP000009022">
    <property type="component" value="Unassembled WGS sequence"/>
</dbReference>